<comment type="catalytic activity">
    <reaction evidence="6">
        <text>2 D-glyceraldehyde 3-phosphate = 4-(hydroxymethyl)-2-furancarboxaldehyde phosphate + phosphate + 2 H2O</text>
        <dbReference type="Rhea" id="RHEA:43536"/>
        <dbReference type="ChEBI" id="CHEBI:15377"/>
        <dbReference type="ChEBI" id="CHEBI:43474"/>
        <dbReference type="ChEBI" id="CHEBI:59776"/>
        <dbReference type="ChEBI" id="CHEBI:83407"/>
        <dbReference type="EC" id="4.2.3.153"/>
    </reaction>
</comment>
<reference evidence="8" key="1">
    <citation type="submission" date="2016-01" db="EMBL/GenBank/DDBJ databases">
        <authorList>
            <person name="Peeters C."/>
        </authorList>
    </citation>
    <scope>NUCLEOTIDE SEQUENCE [LARGE SCALE GENOMIC DNA]</scope>
    <source>
        <strain evidence="8">LMG 22940</strain>
    </source>
</reference>
<feature type="active site" description="Schiff-base intermediate with substrate" evidence="7">
    <location>
        <position position="28"/>
    </location>
</feature>
<gene>
    <name evidence="8" type="ORF">AWB68_04210</name>
</gene>
<dbReference type="EMBL" id="FCON02000048">
    <property type="protein sequence ID" value="SAL71987.1"/>
    <property type="molecule type" value="Genomic_DNA"/>
</dbReference>
<keyword evidence="3" id="KW-0456">Lyase</keyword>
<comment type="function">
    <text evidence="1">Catalyzes the formation of 4-(hydroxymethyl)-2-furancarboxaldehyde phosphate (4-HFC-P) from two molecules of glyceraldehyde-3-P (GA-3-P).</text>
</comment>
<dbReference type="InterPro" id="IPR011060">
    <property type="entry name" value="RibuloseP-bd_barrel"/>
</dbReference>
<dbReference type="Proteomes" id="UP000054770">
    <property type="component" value="Unassembled WGS sequence"/>
</dbReference>
<name>A0A158JT56_9BURK</name>
<feature type="active site" description="Proton acceptor" evidence="7">
    <location>
        <position position="90"/>
    </location>
</feature>
<evidence type="ECO:0000256" key="1">
    <source>
        <dbReference type="ARBA" id="ARBA00003810"/>
    </source>
</evidence>
<dbReference type="EC" id="4.2.3.153" evidence="2"/>
<keyword evidence="4" id="KW-0704">Schiff base</keyword>
<dbReference type="AlphaFoldDB" id="A0A158JT56"/>
<dbReference type="RefSeq" id="WP_087646292.1">
    <property type="nucleotide sequence ID" value="NZ_FCON02000048.1"/>
</dbReference>
<protein>
    <recommendedName>
        <fullName evidence="2">(5-formylfuran-3-yl)methyl phosphate synthase</fullName>
        <ecNumber evidence="2">4.2.3.153</ecNumber>
    </recommendedName>
    <alternativeName>
        <fullName evidence="5">4-(hydroxymethyl)-2-furancarboxaldehyde-phosphate synthase</fullName>
    </alternativeName>
</protein>
<proteinExistence type="predicted"/>
<dbReference type="NCBIfam" id="NF002574">
    <property type="entry name" value="PRK02227.1-2"/>
    <property type="match status" value="1"/>
</dbReference>
<organism evidence="8 9">
    <name type="scientific">Caballeronia choica</name>
    <dbReference type="NCBI Taxonomy" id="326476"/>
    <lineage>
        <taxon>Bacteria</taxon>
        <taxon>Pseudomonadati</taxon>
        <taxon>Pseudomonadota</taxon>
        <taxon>Betaproteobacteria</taxon>
        <taxon>Burkholderiales</taxon>
        <taxon>Burkholderiaceae</taxon>
        <taxon>Caballeronia</taxon>
    </lineage>
</organism>
<dbReference type="InterPro" id="IPR007565">
    <property type="entry name" value="4HFCP_synth"/>
</dbReference>
<evidence type="ECO:0000256" key="4">
    <source>
        <dbReference type="ARBA" id="ARBA00023270"/>
    </source>
</evidence>
<accession>A0A158JT56</accession>
<sequence length="234" mass="23806">MTALLASVRSSAEALDAAHAGAELIDLKEPGAGALGGVAVDEIARIVRALRAQYPVKPISATIGDLPTDAFDEIAARVIEVNAAGVDYVKVGVTPGPDAARCLALLASLPASVVPVLLSDDGADAELAALAGTLGFAGIVFDTASKNGRTLFDCVDAGTLARCLAAAGARGAMTCVAGSLGWGQLEQIRALEPDIAGFRTALCDEAEGRGGRLDPKRVAQWADALHHAQNRQTA</sequence>
<evidence type="ECO:0000256" key="3">
    <source>
        <dbReference type="ARBA" id="ARBA00023239"/>
    </source>
</evidence>
<dbReference type="GO" id="GO:0016829">
    <property type="term" value="F:lyase activity"/>
    <property type="evidence" value="ECO:0007669"/>
    <property type="project" value="UniProtKB-KW"/>
</dbReference>
<evidence type="ECO:0000256" key="7">
    <source>
        <dbReference type="PIRSR" id="PIRSR015957-1"/>
    </source>
</evidence>
<keyword evidence="9" id="KW-1185">Reference proteome</keyword>
<evidence type="ECO:0000313" key="8">
    <source>
        <dbReference type="EMBL" id="SAL71987.1"/>
    </source>
</evidence>
<dbReference type="PIRSF" id="PIRSF015957">
    <property type="entry name" value="UCP015957"/>
    <property type="match status" value="1"/>
</dbReference>
<evidence type="ECO:0000313" key="9">
    <source>
        <dbReference type="Proteomes" id="UP000054770"/>
    </source>
</evidence>
<comment type="caution">
    <text evidence="8">The sequence shown here is derived from an EMBL/GenBank/DDBJ whole genome shotgun (WGS) entry which is preliminary data.</text>
</comment>
<dbReference type="Pfam" id="PF04476">
    <property type="entry name" value="4HFCP_synth"/>
    <property type="match status" value="1"/>
</dbReference>
<evidence type="ECO:0000256" key="2">
    <source>
        <dbReference type="ARBA" id="ARBA00012553"/>
    </source>
</evidence>
<evidence type="ECO:0000256" key="5">
    <source>
        <dbReference type="ARBA" id="ARBA00032523"/>
    </source>
</evidence>
<evidence type="ECO:0000256" key="6">
    <source>
        <dbReference type="ARBA" id="ARBA00047628"/>
    </source>
</evidence>
<dbReference type="OrthoDB" id="2111523at2"/>
<dbReference type="SUPFAM" id="SSF51366">
    <property type="entry name" value="Ribulose-phoshate binding barrel"/>
    <property type="match status" value="1"/>
</dbReference>